<dbReference type="EMBL" id="JAAARO010000007">
    <property type="protein sequence ID" value="KAF5744452.1"/>
    <property type="molecule type" value="Genomic_DNA"/>
</dbReference>
<dbReference type="GO" id="GO:0009639">
    <property type="term" value="P:response to red or far red light"/>
    <property type="evidence" value="ECO:0007669"/>
    <property type="project" value="InterPro"/>
</dbReference>
<sequence length="444" mass="50026">MEYSTTKPSKSASNMSDKVSRFAKVCKLRSIGVFSSEDPGHICHYKDPNINGAPLVEDSSDAADETECDGTHVHLQPAEVQCKGYVFDVAEILKLFDIVSSLKLAYVQLQQAHIPYNPEKIIAADEVFVSKLKAICKIRRAYKEKQCTKPKVDYSRLDGLREEIEVNEGLLEKLKAQNKAKDDIIVRLGKGLQDLDLGNAILSDTFRQESLEKKNVKVLNVVTFEESFNAASKSIHDFGKPLINLMKASGWDLDEAADSIVEGVVYAQRSHKKYAFEAYIARRMFHGLTLKSFNVDDIMRFDDPIDALIRYWDSDFANFCRKKYLLVVHPMMELSFFGNLDQRMFVLSGKHPRTPFYQIFARMVKWVWVLAGIAASIDPNAKMFAVCRGSEFSDVYMEPAEVDCEGAVSWQGQQKNPKVGLMIIPGFKIGGTIVKARVYLSGVK</sequence>
<keyword evidence="4" id="KW-1185">Reference proteome</keyword>
<evidence type="ECO:0000259" key="1">
    <source>
        <dbReference type="Pfam" id="PF04859"/>
    </source>
</evidence>
<organism evidence="3 4">
    <name type="scientific">Tripterygium wilfordii</name>
    <name type="common">Thunder God vine</name>
    <dbReference type="NCBI Taxonomy" id="458696"/>
    <lineage>
        <taxon>Eukaryota</taxon>
        <taxon>Viridiplantae</taxon>
        <taxon>Streptophyta</taxon>
        <taxon>Embryophyta</taxon>
        <taxon>Tracheophyta</taxon>
        <taxon>Spermatophyta</taxon>
        <taxon>Magnoliopsida</taxon>
        <taxon>eudicotyledons</taxon>
        <taxon>Gunneridae</taxon>
        <taxon>Pentapetalae</taxon>
        <taxon>rosids</taxon>
        <taxon>fabids</taxon>
        <taxon>Celastrales</taxon>
        <taxon>Celastraceae</taxon>
        <taxon>Tripterygium</taxon>
    </lineage>
</organism>
<name>A0A7J7DDN9_TRIWF</name>
<protein>
    <recommendedName>
        <fullName evidence="5">DUF641 domain-containing protein</fullName>
    </recommendedName>
</protein>
<proteinExistence type="predicted"/>
<dbReference type="Pfam" id="PF24994">
    <property type="entry name" value="GIL1_IRKI_C"/>
    <property type="match status" value="1"/>
</dbReference>
<evidence type="ECO:0008006" key="5">
    <source>
        <dbReference type="Google" id="ProtNLM"/>
    </source>
</evidence>
<comment type="caution">
    <text evidence="3">The sequence shown here is derived from an EMBL/GenBank/DDBJ whole genome shotgun (WGS) entry which is preliminary data.</text>
</comment>
<evidence type="ECO:0000313" key="3">
    <source>
        <dbReference type="EMBL" id="KAF5744452.1"/>
    </source>
</evidence>
<dbReference type="Pfam" id="PF04859">
    <property type="entry name" value="DUF641"/>
    <property type="match status" value="1"/>
</dbReference>
<evidence type="ECO:0000259" key="2">
    <source>
        <dbReference type="Pfam" id="PF24994"/>
    </source>
</evidence>
<reference evidence="3 4" key="1">
    <citation type="journal article" date="2020" name="Nat. Commun.">
        <title>Genome of Tripterygium wilfordii and identification of cytochrome P450 involved in triptolide biosynthesis.</title>
        <authorList>
            <person name="Tu L."/>
            <person name="Su P."/>
            <person name="Zhang Z."/>
            <person name="Gao L."/>
            <person name="Wang J."/>
            <person name="Hu T."/>
            <person name="Zhou J."/>
            <person name="Zhang Y."/>
            <person name="Zhao Y."/>
            <person name="Liu Y."/>
            <person name="Song Y."/>
            <person name="Tong Y."/>
            <person name="Lu Y."/>
            <person name="Yang J."/>
            <person name="Xu C."/>
            <person name="Jia M."/>
            <person name="Peters R.J."/>
            <person name="Huang L."/>
            <person name="Gao W."/>
        </authorList>
    </citation>
    <scope>NUCLEOTIDE SEQUENCE [LARGE SCALE GENOMIC DNA]</scope>
    <source>
        <strain evidence="4">cv. XIE 37</strain>
        <tissue evidence="3">Leaf</tissue>
    </source>
</reference>
<dbReference type="InterPro" id="IPR006943">
    <property type="entry name" value="DUF641_pln"/>
</dbReference>
<dbReference type="Proteomes" id="UP000593562">
    <property type="component" value="Unassembled WGS sequence"/>
</dbReference>
<dbReference type="OrthoDB" id="1915848at2759"/>
<dbReference type="AlphaFoldDB" id="A0A7J7DDN9"/>
<gene>
    <name evidence="3" type="ORF">HS088_TW07G00023</name>
</gene>
<dbReference type="InterPro" id="IPR056813">
    <property type="entry name" value="GIL1_IRKI_C"/>
</dbReference>
<dbReference type="InterPro" id="IPR040225">
    <property type="entry name" value="GIL1-like"/>
</dbReference>
<evidence type="ECO:0000313" key="4">
    <source>
        <dbReference type="Proteomes" id="UP000593562"/>
    </source>
</evidence>
<feature type="domain" description="DUF641" evidence="1">
    <location>
        <begin position="92"/>
        <end position="200"/>
    </location>
</feature>
<dbReference type="FunCoup" id="A0A7J7DDN9">
    <property type="interactions" value="6"/>
</dbReference>
<dbReference type="InParanoid" id="A0A7J7DDN9"/>
<dbReference type="PANTHER" id="PTHR31161">
    <property type="entry name" value="PROTEIN GRAVITROPIC IN THE LIGHT 1"/>
    <property type="match status" value="1"/>
</dbReference>
<feature type="domain" description="GIL1/IRKI C-terminal" evidence="2">
    <location>
        <begin position="383"/>
        <end position="439"/>
    </location>
</feature>
<accession>A0A7J7DDN9</accession>
<dbReference type="GO" id="GO:0009959">
    <property type="term" value="P:negative gravitropism"/>
    <property type="evidence" value="ECO:0007669"/>
    <property type="project" value="InterPro"/>
</dbReference>